<proteinExistence type="predicted"/>
<dbReference type="GO" id="GO:0004016">
    <property type="term" value="F:adenylate cyclase activity"/>
    <property type="evidence" value="ECO:0007669"/>
    <property type="project" value="TreeGrafter"/>
</dbReference>
<keyword evidence="2" id="KW-0067">ATP-binding</keyword>
<dbReference type="SUPFAM" id="SSF52540">
    <property type="entry name" value="P-loop containing nucleoside triphosphate hydrolases"/>
    <property type="match status" value="1"/>
</dbReference>
<dbReference type="Pfam" id="PF13191">
    <property type="entry name" value="AAA_16"/>
    <property type="match status" value="1"/>
</dbReference>
<comment type="caution">
    <text evidence="4">The sequence shown here is derived from an EMBL/GenBank/DDBJ whole genome shotgun (WGS) entry which is preliminary data.</text>
</comment>
<name>A0A8J3QUP6_9ACTN</name>
<gene>
    <name evidence="4" type="ORF">Raf01_45290</name>
</gene>
<organism evidence="4 5">
    <name type="scientific">Rugosimonospora africana</name>
    <dbReference type="NCBI Taxonomy" id="556532"/>
    <lineage>
        <taxon>Bacteria</taxon>
        <taxon>Bacillati</taxon>
        <taxon>Actinomycetota</taxon>
        <taxon>Actinomycetes</taxon>
        <taxon>Micromonosporales</taxon>
        <taxon>Micromonosporaceae</taxon>
        <taxon>Rugosimonospora</taxon>
    </lineage>
</organism>
<dbReference type="PANTHER" id="PTHR16305">
    <property type="entry name" value="TESTICULAR SOLUBLE ADENYLYL CYCLASE"/>
    <property type="match status" value="1"/>
</dbReference>
<dbReference type="PANTHER" id="PTHR16305:SF35">
    <property type="entry name" value="TRANSCRIPTIONAL ACTIVATOR DOMAIN"/>
    <property type="match status" value="1"/>
</dbReference>
<evidence type="ECO:0000259" key="3">
    <source>
        <dbReference type="Pfam" id="PF13191"/>
    </source>
</evidence>
<dbReference type="Proteomes" id="UP000642748">
    <property type="component" value="Unassembled WGS sequence"/>
</dbReference>
<evidence type="ECO:0000313" key="4">
    <source>
        <dbReference type="EMBL" id="GIH16357.1"/>
    </source>
</evidence>
<sequence length="195" mass="20696">MADGPMVERIPATYRFGVNRELVSPVLVGRRTELGRLCSLLDQAVAEQPHVALLAGEAGVGKSRLVQEVARIARDSGARVLVGGCVELGGEGLPLAPLTGMLRAVVRSSSSEELDQCLGAARLPLARLLPELSPGSSGHAHEGLPTQLLESVLGLITRPAATRPLLIAVEDLYWVDRSTLDLLNTPRGVDTSLYH</sequence>
<keyword evidence="5" id="KW-1185">Reference proteome</keyword>
<dbReference type="Gene3D" id="3.40.50.300">
    <property type="entry name" value="P-loop containing nucleotide triphosphate hydrolases"/>
    <property type="match status" value="1"/>
</dbReference>
<protein>
    <recommendedName>
        <fullName evidence="3">Orc1-like AAA ATPase domain-containing protein</fullName>
    </recommendedName>
</protein>
<evidence type="ECO:0000313" key="5">
    <source>
        <dbReference type="Proteomes" id="UP000642748"/>
    </source>
</evidence>
<accession>A0A8J3QUP6</accession>
<dbReference type="GO" id="GO:0005737">
    <property type="term" value="C:cytoplasm"/>
    <property type="evidence" value="ECO:0007669"/>
    <property type="project" value="TreeGrafter"/>
</dbReference>
<dbReference type="GO" id="GO:0005524">
    <property type="term" value="F:ATP binding"/>
    <property type="evidence" value="ECO:0007669"/>
    <property type="project" value="UniProtKB-KW"/>
</dbReference>
<dbReference type="InterPro" id="IPR041664">
    <property type="entry name" value="AAA_16"/>
</dbReference>
<evidence type="ECO:0000256" key="2">
    <source>
        <dbReference type="ARBA" id="ARBA00022840"/>
    </source>
</evidence>
<reference evidence="4" key="1">
    <citation type="submission" date="2021-01" db="EMBL/GenBank/DDBJ databases">
        <title>Whole genome shotgun sequence of Rugosimonospora africana NBRC 104875.</title>
        <authorList>
            <person name="Komaki H."/>
            <person name="Tamura T."/>
        </authorList>
    </citation>
    <scope>NUCLEOTIDE SEQUENCE</scope>
    <source>
        <strain evidence="4">NBRC 104875</strain>
    </source>
</reference>
<keyword evidence="1" id="KW-0547">Nucleotide-binding</keyword>
<dbReference type="AlphaFoldDB" id="A0A8J3QUP6"/>
<dbReference type="EMBL" id="BONZ01000042">
    <property type="protein sequence ID" value="GIH16357.1"/>
    <property type="molecule type" value="Genomic_DNA"/>
</dbReference>
<feature type="domain" description="Orc1-like AAA ATPase" evidence="3">
    <location>
        <begin position="27"/>
        <end position="183"/>
    </location>
</feature>
<dbReference type="InterPro" id="IPR027417">
    <property type="entry name" value="P-loop_NTPase"/>
</dbReference>
<evidence type="ECO:0000256" key="1">
    <source>
        <dbReference type="ARBA" id="ARBA00022741"/>
    </source>
</evidence>